<dbReference type="InterPro" id="IPR051945">
    <property type="entry name" value="RRM_MRD1_RNA_proc_ribogen"/>
</dbReference>
<keyword evidence="2" id="KW-0677">Repeat</keyword>
<dbReference type="AlphaFoldDB" id="A0A0R3TDF7"/>
<dbReference type="FunFam" id="3.30.70.330:FF:000182">
    <property type="entry name" value="RNA-binding motif protein 28"/>
    <property type="match status" value="1"/>
</dbReference>
<organism evidence="10">
    <name type="scientific">Rodentolepis nana</name>
    <name type="common">Dwarf tapeworm</name>
    <name type="synonym">Hymenolepis nana</name>
    <dbReference type="NCBI Taxonomy" id="102285"/>
    <lineage>
        <taxon>Eukaryota</taxon>
        <taxon>Metazoa</taxon>
        <taxon>Spiralia</taxon>
        <taxon>Lophotrochozoa</taxon>
        <taxon>Platyhelminthes</taxon>
        <taxon>Cestoda</taxon>
        <taxon>Eucestoda</taxon>
        <taxon>Cyclophyllidea</taxon>
        <taxon>Hymenolepididae</taxon>
        <taxon>Rodentolepis</taxon>
    </lineage>
</organism>
<evidence type="ECO:0000256" key="3">
    <source>
        <dbReference type="ARBA" id="ARBA00022884"/>
    </source>
</evidence>
<dbReference type="PANTHER" id="PTHR48039">
    <property type="entry name" value="RNA-BINDING MOTIF PROTEIN 14B"/>
    <property type="match status" value="1"/>
</dbReference>
<dbReference type="InterPro" id="IPR012677">
    <property type="entry name" value="Nucleotide-bd_a/b_plait_sf"/>
</dbReference>
<reference evidence="8 9" key="2">
    <citation type="submission" date="2018-11" db="EMBL/GenBank/DDBJ databases">
        <authorList>
            <consortium name="Pathogen Informatics"/>
        </authorList>
    </citation>
    <scope>NUCLEOTIDE SEQUENCE [LARGE SCALE GENOMIC DNA]</scope>
</reference>
<feature type="domain" description="RRM" evidence="7">
    <location>
        <begin position="71"/>
        <end position="155"/>
    </location>
</feature>
<dbReference type="OrthoDB" id="3945418at2759"/>
<protein>
    <submittedName>
        <fullName evidence="10">RRM domain-containing protein</fullName>
    </submittedName>
</protein>
<dbReference type="Proteomes" id="UP000278807">
    <property type="component" value="Unassembled WGS sequence"/>
</dbReference>
<evidence type="ECO:0000256" key="4">
    <source>
        <dbReference type="ARBA" id="ARBA00023242"/>
    </source>
</evidence>
<dbReference type="InterPro" id="IPR035979">
    <property type="entry name" value="RBD_domain_sf"/>
</dbReference>
<dbReference type="EMBL" id="UZAE01004048">
    <property type="protein sequence ID" value="VDO00955.1"/>
    <property type="molecule type" value="Genomic_DNA"/>
</dbReference>
<accession>A0A0R3TDF7</accession>
<dbReference type="PROSITE" id="PS50102">
    <property type="entry name" value="RRM"/>
    <property type="match status" value="2"/>
</dbReference>
<evidence type="ECO:0000259" key="7">
    <source>
        <dbReference type="PROSITE" id="PS50102"/>
    </source>
</evidence>
<dbReference type="CDD" id="cd12416">
    <property type="entry name" value="RRM4_RBM28_like"/>
    <property type="match status" value="1"/>
</dbReference>
<feature type="domain" description="RRM" evidence="7">
    <location>
        <begin position="229"/>
        <end position="311"/>
    </location>
</feature>
<sequence length="311" mass="34718">MRFKRSERSAKAMGSTEKMKQQEGEFFISKCPTKPIKLESTSKEISEEVFSTQLESALPRKGQCSDTSEGRTLFIRNVPFDADEQSLYQFLATFGELEFVKIVKDKMTNHSRGTAFAKFVLKEDADNVLIKFSKSFGGSEFMFGGRNLDLSLAVSKEEVAKLQMTRRGEDESTTSGLAGRNLHLARIGLIKPDTKAAEMLTAQEMAMREALARSKQSKLRDPNIFISPLRLCLRNIPLSIDDRQLRAACQKVSGKDARITECRVMRDLKSGAVNPKSLGYAFVAFEEHKDALKALQVINNNEKILGGSRAS</sequence>
<dbReference type="GO" id="GO:0005730">
    <property type="term" value="C:nucleolus"/>
    <property type="evidence" value="ECO:0007669"/>
    <property type="project" value="TreeGrafter"/>
</dbReference>
<comment type="subcellular location">
    <subcellularLocation>
        <location evidence="1">Nucleus</location>
    </subcellularLocation>
</comment>
<gene>
    <name evidence="8" type="ORF">HNAJ_LOCUS5095</name>
</gene>
<evidence type="ECO:0000313" key="10">
    <source>
        <dbReference type="WBParaSite" id="HNAJ_0000509601-mRNA-1"/>
    </source>
</evidence>
<dbReference type="Pfam" id="PF00076">
    <property type="entry name" value="RRM_1"/>
    <property type="match status" value="2"/>
</dbReference>
<evidence type="ECO:0000313" key="9">
    <source>
        <dbReference type="Proteomes" id="UP000278807"/>
    </source>
</evidence>
<dbReference type="Gene3D" id="3.30.70.330">
    <property type="match status" value="2"/>
</dbReference>
<dbReference type="STRING" id="102285.A0A0R3TDF7"/>
<dbReference type="PANTHER" id="PTHR48039:SF5">
    <property type="entry name" value="RNA-BINDING PROTEIN 28"/>
    <property type="match status" value="1"/>
</dbReference>
<dbReference type="GO" id="GO:0003729">
    <property type="term" value="F:mRNA binding"/>
    <property type="evidence" value="ECO:0007669"/>
    <property type="project" value="TreeGrafter"/>
</dbReference>
<dbReference type="InterPro" id="IPR000504">
    <property type="entry name" value="RRM_dom"/>
</dbReference>
<feature type="compositionally biased region" description="Basic and acidic residues" evidence="6">
    <location>
        <begin position="1"/>
        <end position="10"/>
    </location>
</feature>
<evidence type="ECO:0000256" key="1">
    <source>
        <dbReference type="ARBA" id="ARBA00004123"/>
    </source>
</evidence>
<proteinExistence type="predicted"/>
<evidence type="ECO:0000256" key="5">
    <source>
        <dbReference type="PROSITE-ProRule" id="PRU00176"/>
    </source>
</evidence>
<keyword evidence="9" id="KW-1185">Reference proteome</keyword>
<feature type="region of interest" description="Disordered" evidence="6">
    <location>
        <begin position="1"/>
        <end position="21"/>
    </location>
</feature>
<evidence type="ECO:0000313" key="8">
    <source>
        <dbReference type="EMBL" id="VDO00955.1"/>
    </source>
</evidence>
<dbReference type="WBParaSite" id="HNAJ_0000509601-mRNA-1">
    <property type="protein sequence ID" value="HNAJ_0000509601-mRNA-1"/>
    <property type="gene ID" value="HNAJ_0000509601"/>
</dbReference>
<evidence type="ECO:0000256" key="6">
    <source>
        <dbReference type="SAM" id="MobiDB-lite"/>
    </source>
</evidence>
<keyword evidence="3 5" id="KW-0694">RNA-binding</keyword>
<reference evidence="10" key="1">
    <citation type="submission" date="2017-02" db="UniProtKB">
        <authorList>
            <consortium name="WormBaseParasite"/>
        </authorList>
    </citation>
    <scope>IDENTIFICATION</scope>
</reference>
<keyword evidence="4" id="KW-0539">Nucleus</keyword>
<dbReference type="SMART" id="SM00360">
    <property type="entry name" value="RRM"/>
    <property type="match status" value="2"/>
</dbReference>
<name>A0A0R3TDF7_RODNA</name>
<dbReference type="SUPFAM" id="SSF54928">
    <property type="entry name" value="RNA-binding domain, RBD"/>
    <property type="match status" value="2"/>
</dbReference>
<evidence type="ECO:0000256" key="2">
    <source>
        <dbReference type="ARBA" id="ARBA00022737"/>
    </source>
</evidence>